<keyword evidence="3" id="KW-1185">Reference proteome</keyword>
<evidence type="ECO:0000313" key="3">
    <source>
        <dbReference type="Proteomes" id="UP001367676"/>
    </source>
</evidence>
<sequence>MVERKEPIGSEDIGNFVQSLENEKYRKNLVHCDVECGKVKFWLEQAKLAKTEIVSKEIKLLRYYNRLRLFGAALEGKLRVNMPVHPRGPDLGIVETYENRAVQTTTNMKDHDFYTKLDKRFILKKQKMSSTSKRFEFRNSQTVRRSRNPTDPIELNRVTDQRNVATRRVEIIDNIDLTSDEEENDEVIIID</sequence>
<protein>
    <submittedName>
        <fullName evidence="2">Uncharacterized protein</fullName>
    </submittedName>
</protein>
<feature type="region of interest" description="Disordered" evidence="1">
    <location>
        <begin position="134"/>
        <end position="153"/>
    </location>
</feature>
<gene>
    <name evidence="2" type="ORF">V9T40_000090</name>
</gene>
<feature type="compositionally biased region" description="Polar residues" evidence="1">
    <location>
        <begin position="134"/>
        <end position="143"/>
    </location>
</feature>
<accession>A0AAN9TFU9</accession>
<dbReference type="Proteomes" id="UP001367676">
    <property type="component" value="Unassembled WGS sequence"/>
</dbReference>
<dbReference type="AlphaFoldDB" id="A0AAN9TFU9"/>
<proteinExistence type="predicted"/>
<comment type="caution">
    <text evidence="2">The sequence shown here is derived from an EMBL/GenBank/DDBJ whole genome shotgun (WGS) entry which is preliminary data.</text>
</comment>
<dbReference type="EMBL" id="JBBCAQ010000028">
    <property type="protein sequence ID" value="KAK7585911.1"/>
    <property type="molecule type" value="Genomic_DNA"/>
</dbReference>
<reference evidence="2 3" key="1">
    <citation type="submission" date="2024-03" db="EMBL/GenBank/DDBJ databases">
        <title>Adaptation during the transition from Ophiocordyceps entomopathogen to insect associate is accompanied by gene loss and intensified selection.</title>
        <authorList>
            <person name="Ward C.M."/>
            <person name="Onetto C.A."/>
            <person name="Borneman A.R."/>
        </authorList>
    </citation>
    <scope>NUCLEOTIDE SEQUENCE [LARGE SCALE GENOMIC DNA]</scope>
    <source>
        <strain evidence="2">AWRI1</strain>
        <tissue evidence="2">Single Adult Female</tissue>
    </source>
</reference>
<evidence type="ECO:0000313" key="2">
    <source>
        <dbReference type="EMBL" id="KAK7585911.1"/>
    </source>
</evidence>
<organism evidence="2 3">
    <name type="scientific">Parthenolecanium corni</name>
    <dbReference type="NCBI Taxonomy" id="536013"/>
    <lineage>
        <taxon>Eukaryota</taxon>
        <taxon>Metazoa</taxon>
        <taxon>Ecdysozoa</taxon>
        <taxon>Arthropoda</taxon>
        <taxon>Hexapoda</taxon>
        <taxon>Insecta</taxon>
        <taxon>Pterygota</taxon>
        <taxon>Neoptera</taxon>
        <taxon>Paraneoptera</taxon>
        <taxon>Hemiptera</taxon>
        <taxon>Sternorrhyncha</taxon>
        <taxon>Coccoidea</taxon>
        <taxon>Coccidae</taxon>
        <taxon>Parthenolecanium</taxon>
    </lineage>
</organism>
<evidence type="ECO:0000256" key="1">
    <source>
        <dbReference type="SAM" id="MobiDB-lite"/>
    </source>
</evidence>
<name>A0AAN9TFU9_9HEMI</name>